<gene>
    <name evidence="5" type="ORF">PPROV_000202900</name>
</gene>
<comment type="cofactor">
    <cofactor evidence="2">
        <name>Mn(2+)</name>
        <dbReference type="ChEBI" id="CHEBI:29035"/>
    </cofactor>
</comment>
<feature type="domain" description="PPM-type phosphatase" evidence="4">
    <location>
        <begin position="277"/>
        <end position="545"/>
    </location>
</feature>
<dbReference type="Gene3D" id="2.60.60.20">
    <property type="entry name" value="PLAT/LH2 domain"/>
    <property type="match status" value="1"/>
</dbReference>
<dbReference type="InterPro" id="IPR039123">
    <property type="entry name" value="PPTC7"/>
</dbReference>
<comment type="caution">
    <text evidence="5">The sequence shown here is derived from an EMBL/GenBank/DDBJ whole genome shotgun (WGS) entry which is preliminary data.</text>
</comment>
<comment type="catalytic activity">
    <reaction evidence="2">
        <text>O-phospho-L-seryl-[protein] + H2O = L-seryl-[protein] + phosphate</text>
        <dbReference type="Rhea" id="RHEA:20629"/>
        <dbReference type="Rhea" id="RHEA-COMP:9863"/>
        <dbReference type="Rhea" id="RHEA-COMP:11604"/>
        <dbReference type="ChEBI" id="CHEBI:15377"/>
        <dbReference type="ChEBI" id="CHEBI:29999"/>
        <dbReference type="ChEBI" id="CHEBI:43474"/>
        <dbReference type="ChEBI" id="CHEBI:83421"/>
        <dbReference type="EC" id="3.1.3.16"/>
    </reaction>
</comment>
<dbReference type="OrthoDB" id="60843at2759"/>
<dbReference type="SUPFAM" id="SSF81606">
    <property type="entry name" value="PP2C-like"/>
    <property type="match status" value="1"/>
</dbReference>
<evidence type="ECO:0000259" key="3">
    <source>
        <dbReference type="PROSITE" id="PS50095"/>
    </source>
</evidence>
<dbReference type="EC" id="3.1.3.16" evidence="2"/>
<dbReference type="InterPro" id="IPR001024">
    <property type="entry name" value="PLAT/LH2_dom"/>
</dbReference>
<dbReference type="SMART" id="SM00332">
    <property type="entry name" value="PP2Cc"/>
    <property type="match status" value="1"/>
</dbReference>
<dbReference type="SUPFAM" id="SSF49723">
    <property type="entry name" value="Lipase/lipooxygenase domain (PLAT/LH2 domain)"/>
    <property type="match status" value="1"/>
</dbReference>
<dbReference type="GO" id="GO:0046872">
    <property type="term" value="F:metal ion binding"/>
    <property type="evidence" value="ECO:0007669"/>
    <property type="project" value="UniProtKB-UniRule"/>
</dbReference>
<accession>A0A830H897</accession>
<dbReference type="Proteomes" id="UP000660262">
    <property type="component" value="Unassembled WGS sequence"/>
</dbReference>
<keyword evidence="2" id="KW-0464">Manganese</keyword>
<proteinExistence type="inferred from homology"/>
<comment type="cofactor">
    <cofactor evidence="2">
        <name>Mg(2+)</name>
        <dbReference type="ChEBI" id="CHEBI:18420"/>
    </cofactor>
</comment>
<dbReference type="GO" id="GO:0004722">
    <property type="term" value="F:protein serine/threonine phosphatase activity"/>
    <property type="evidence" value="ECO:0007669"/>
    <property type="project" value="UniProtKB-EC"/>
</dbReference>
<dbReference type="Pfam" id="PF07228">
    <property type="entry name" value="SpoIIE"/>
    <property type="match status" value="1"/>
</dbReference>
<organism evidence="5 6">
    <name type="scientific">Pycnococcus provasolii</name>
    <dbReference type="NCBI Taxonomy" id="41880"/>
    <lineage>
        <taxon>Eukaryota</taxon>
        <taxon>Viridiplantae</taxon>
        <taxon>Chlorophyta</taxon>
        <taxon>Pseudoscourfieldiophyceae</taxon>
        <taxon>Pseudoscourfieldiales</taxon>
        <taxon>Pycnococcaceae</taxon>
        <taxon>Pycnococcus</taxon>
    </lineage>
</organism>
<comment type="catalytic activity">
    <reaction evidence="2">
        <text>O-phospho-L-threonyl-[protein] + H2O = L-threonyl-[protein] + phosphate</text>
        <dbReference type="Rhea" id="RHEA:47004"/>
        <dbReference type="Rhea" id="RHEA-COMP:11060"/>
        <dbReference type="Rhea" id="RHEA-COMP:11605"/>
        <dbReference type="ChEBI" id="CHEBI:15377"/>
        <dbReference type="ChEBI" id="CHEBI:30013"/>
        <dbReference type="ChEBI" id="CHEBI:43474"/>
        <dbReference type="ChEBI" id="CHEBI:61977"/>
        <dbReference type="EC" id="3.1.3.16"/>
    </reaction>
</comment>
<evidence type="ECO:0000256" key="2">
    <source>
        <dbReference type="RuleBase" id="RU366020"/>
    </source>
</evidence>
<reference evidence="5" key="1">
    <citation type="submission" date="2020-10" db="EMBL/GenBank/DDBJ databases">
        <title>Unveiling of a novel bifunctional photoreceptor, Dualchrome1, isolated from a cosmopolitan green alga.</title>
        <authorList>
            <person name="Suzuki S."/>
            <person name="Kawachi M."/>
        </authorList>
    </citation>
    <scope>NUCLEOTIDE SEQUENCE</scope>
    <source>
        <strain evidence="5">NIES 2893</strain>
    </source>
</reference>
<evidence type="ECO:0000256" key="1">
    <source>
        <dbReference type="PROSITE-ProRule" id="PRU00152"/>
    </source>
</evidence>
<keyword evidence="2" id="KW-0378">Hydrolase</keyword>
<dbReference type="PANTHER" id="PTHR12320:SF1">
    <property type="entry name" value="PROTEIN PHOSPHATASE PTC7 HOMOLOG"/>
    <property type="match status" value="1"/>
</dbReference>
<dbReference type="EMBL" id="BNJQ01000005">
    <property type="protein sequence ID" value="GHP03274.1"/>
    <property type="molecule type" value="Genomic_DNA"/>
</dbReference>
<name>A0A830H897_9CHLO</name>
<comment type="similarity">
    <text evidence="2">Belongs to the PP2C family.</text>
</comment>
<dbReference type="Gene3D" id="3.60.40.10">
    <property type="entry name" value="PPM-type phosphatase domain"/>
    <property type="match status" value="1"/>
</dbReference>
<dbReference type="PROSITE" id="PS51746">
    <property type="entry name" value="PPM_2"/>
    <property type="match status" value="1"/>
</dbReference>
<dbReference type="AlphaFoldDB" id="A0A830H897"/>
<evidence type="ECO:0000259" key="4">
    <source>
        <dbReference type="PROSITE" id="PS51746"/>
    </source>
</evidence>
<dbReference type="PROSITE" id="PS50095">
    <property type="entry name" value="PLAT"/>
    <property type="match status" value="1"/>
</dbReference>
<dbReference type="InterPro" id="IPR036392">
    <property type="entry name" value="PLAT/LH2_dom_sf"/>
</dbReference>
<comment type="caution">
    <text evidence="1">Lacks conserved residue(s) required for the propagation of feature annotation.</text>
</comment>
<sequence length="553" mass="57572">MASHALMCRLLPNVSVSKVSSVFALGMNNVPLFRGSASHGVFSMSSAGVSFPVPCFLGGAAATYGSAASARPLHALLSGASTFSSSAASSASPGDEAAAAVYEVAIRTGDRRGAGTPCGAEIELFGMDARDSSGPHVVGTEKGFVTGGCDAFDVHSPTDLGDSPARLRLRRLEAGSSDLGAGWYVYDVLVVRRGGRRGMRYHIDGWLGESDSGGVKGEDERLVTGVTVEDVKSAMDATRLTRNSLSDSEINALAKYPVLLYAGAAVLPHPEKLETGGAGAKAAISRTFGNGGEDSFFIARGGMNGGATALGVADGVFAWRDQGIDAGEYSRGLMRAALQAAESADTHPRPDALQLMSCAAKGVSDLKLQGSSTCCIVSVCNRNGILKSANLGDSGFIVLRPSLDGTVFEVKNRSVHMEHEFGRPYQLGHHDHGDKPEDAHFEQAALRPGDVLVLGSDGLYDNLSDEDIADLITKTAGTTANKTNSTAAWSHALASSCARVLASHAFEASVNKTADTPYSRAATEFFDMVYSGGKRDDITVVVALAANPPKMNE</sequence>
<dbReference type="PANTHER" id="PTHR12320">
    <property type="entry name" value="PROTEIN PHOSPHATASE 2C"/>
    <property type="match status" value="1"/>
</dbReference>
<dbReference type="SMART" id="SM00331">
    <property type="entry name" value="PP2C_SIG"/>
    <property type="match status" value="1"/>
</dbReference>
<keyword evidence="2" id="KW-0460">Magnesium</keyword>
<evidence type="ECO:0000313" key="6">
    <source>
        <dbReference type="Proteomes" id="UP000660262"/>
    </source>
</evidence>
<evidence type="ECO:0000313" key="5">
    <source>
        <dbReference type="EMBL" id="GHP03274.1"/>
    </source>
</evidence>
<feature type="domain" description="PLAT" evidence="3">
    <location>
        <begin position="100"/>
        <end position="221"/>
    </location>
</feature>
<keyword evidence="6" id="KW-1185">Reference proteome</keyword>
<keyword evidence="2" id="KW-0904">Protein phosphatase</keyword>
<keyword evidence="2" id="KW-0479">Metal-binding</keyword>
<dbReference type="InterPro" id="IPR036457">
    <property type="entry name" value="PPM-type-like_dom_sf"/>
</dbReference>
<dbReference type="InterPro" id="IPR001932">
    <property type="entry name" value="PPM-type_phosphatase-like_dom"/>
</dbReference>
<protein>
    <recommendedName>
        <fullName evidence="2">Protein phosphatase</fullName>
        <ecNumber evidence="2">3.1.3.16</ecNumber>
    </recommendedName>
</protein>